<dbReference type="Proteomes" id="UP000178985">
    <property type="component" value="Unassembled WGS sequence"/>
</dbReference>
<gene>
    <name evidence="1" type="ORF">A2733_01400</name>
</gene>
<comment type="caution">
    <text evidence="1">The sequence shown here is derived from an EMBL/GenBank/DDBJ whole genome shotgun (WGS) entry which is preliminary data.</text>
</comment>
<dbReference type="SUPFAM" id="SSF158446">
    <property type="entry name" value="IVS-encoded protein-like"/>
    <property type="match status" value="1"/>
</dbReference>
<evidence type="ECO:0008006" key="3">
    <source>
        <dbReference type="Google" id="ProtNLM"/>
    </source>
</evidence>
<organism evidence="1 2">
    <name type="scientific">Candidatus Nomurabacteria bacterium RIFCSPHIGHO2_01_FULL_40_20</name>
    <dbReference type="NCBI Taxonomy" id="1801738"/>
    <lineage>
        <taxon>Bacteria</taxon>
        <taxon>Candidatus Nomuraibacteriota</taxon>
    </lineage>
</organism>
<sequence length="120" mass="14059">MKFNDLQVYKRLSILALKMNDLTLTFPKYELYELGSQLRRSSNSIPANLAEGFGNKHTTIFTECISRSQGELRETLHHLDIATKKGYLKKKEFEEFYNEYEECAKMLYGLEKSLLLKPKK</sequence>
<proteinExistence type="predicted"/>
<dbReference type="NCBIfam" id="TIGR02436">
    <property type="entry name" value="four helix bundle protein"/>
    <property type="match status" value="1"/>
</dbReference>
<dbReference type="AlphaFoldDB" id="A0A1F6V4S5"/>
<protein>
    <recommendedName>
        <fullName evidence="3">Four helix bundle protein</fullName>
    </recommendedName>
</protein>
<dbReference type="PANTHER" id="PTHR38471:SF2">
    <property type="entry name" value="FOUR HELIX BUNDLE PROTEIN"/>
    <property type="match status" value="1"/>
</dbReference>
<dbReference type="PANTHER" id="PTHR38471">
    <property type="entry name" value="FOUR HELIX BUNDLE PROTEIN"/>
    <property type="match status" value="1"/>
</dbReference>
<dbReference type="Pfam" id="PF05635">
    <property type="entry name" value="23S_rRNA_IVP"/>
    <property type="match status" value="1"/>
</dbReference>
<dbReference type="Gene3D" id="1.20.1440.60">
    <property type="entry name" value="23S rRNA-intervening sequence"/>
    <property type="match status" value="1"/>
</dbReference>
<dbReference type="EMBL" id="MFTO01000001">
    <property type="protein sequence ID" value="OGI64444.1"/>
    <property type="molecule type" value="Genomic_DNA"/>
</dbReference>
<dbReference type="InterPro" id="IPR036583">
    <property type="entry name" value="23S_rRNA_IVS_sf"/>
</dbReference>
<dbReference type="CDD" id="cd16377">
    <property type="entry name" value="23S_rRNA_IVP_like"/>
    <property type="match status" value="1"/>
</dbReference>
<name>A0A1F6V4S5_9BACT</name>
<reference evidence="1 2" key="1">
    <citation type="journal article" date="2016" name="Nat. Commun.">
        <title>Thousands of microbial genomes shed light on interconnected biogeochemical processes in an aquifer system.</title>
        <authorList>
            <person name="Anantharaman K."/>
            <person name="Brown C.T."/>
            <person name="Hug L.A."/>
            <person name="Sharon I."/>
            <person name="Castelle C.J."/>
            <person name="Probst A.J."/>
            <person name="Thomas B.C."/>
            <person name="Singh A."/>
            <person name="Wilkins M.J."/>
            <person name="Karaoz U."/>
            <person name="Brodie E.L."/>
            <person name="Williams K.H."/>
            <person name="Hubbard S.S."/>
            <person name="Banfield J.F."/>
        </authorList>
    </citation>
    <scope>NUCLEOTIDE SEQUENCE [LARGE SCALE GENOMIC DNA]</scope>
</reference>
<evidence type="ECO:0000313" key="1">
    <source>
        <dbReference type="EMBL" id="OGI64444.1"/>
    </source>
</evidence>
<dbReference type="InterPro" id="IPR012657">
    <property type="entry name" value="23S_rRNA-intervening_sequence"/>
</dbReference>
<accession>A0A1F6V4S5</accession>
<evidence type="ECO:0000313" key="2">
    <source>
        <dbReference type="Proteomes" id="UP000178985"/>
    </source>
</evidence>